<accession>E2A3C3</accession>
<evidence type="ECO:0000256" key="1">
    <source>
        <dbReference type="SAM" id="MobiDB-lite"/>
    </source>
</evidence>
<keyword evidence="3" id="KW-1185">Reference proteome</keyword>
<name>E2A3C3_CAMFO</name>
<dbReference type="Proteomes" id="UP000000311">
    <property type="component" value="Unassembled WGS sequence"/>
</dbReference>
<organism evidence="3">
    <name type="scientific">Camponotus floridanus</name>
    <name type="common">Florida carpenter ant</name>
    <dbReference type="NCBI Taxonomy" id="104421"/>
    <lineage>
        <taxon>Eukaryota</taxon>
        <taxon>Metazoa</taxon>
        <taxon>Ecdysozoa</taxon>
        <taxon>Arthropoda</taxon>
        <taxon>Hexapoda</taxon>
        <taxon>Insecta</taxon>
        <taxon>Pterygota</taxon>
        <taxon>Neoptera</taxon>
        <taxon>Endopterygota</taxon>
        <taxon>Hymenoptera</taxon>
        <taxon>Apocrita</taxon>
        <taxon>Aculeata</taxon>
        <taxon>Formicoidea</taxon>
        <taxon>Formicidae</taxon>
        <taxon>Formicinae</taxon>
        <taxon>Camponotus</taxon>
    </lineage>
</organism>
<feature type="compositionally biased region" description="Basic and acidic residues" evidence="1">
    <location>
        <begin position="17"/>
        <end position="27"/>
    </location>
</feature>
<dbReference type="InParanoid" id="E2A3C3"/>
<dbReference type="AlphaFoldDB" id="E2A3C3"/>
<gene>
    <name evidence="2" type="ORF">EAG_13800</name>
</gene>
<sequence length="117" mass="13443">MVYTNISGSAIKGPYQEIKKDKEKHTSSAEQQQQQQQTSKKNDKYGSWGPIFKNKDNFVDMHIFAECTAKYKHHPIDVKKQEMRSRDSIVYTPVSLGPDTDDEETLVNVEVYKNGES</sequence>
<feature type="region of interest" description="Disordered" evidence="1">
    <location>
        <begin position="13"/>
        <end position="48"/>
    </location>
</feature>
<evidence type="ECO:0000313" key="2">
    <source>
        <dbReference type="EMBL" id="EFN72067.1"/>
    </source>
</evidence>
<reference evidence="2 3" key="1">
    <citation type="journal article" date="2010" name="Science">
        <title>Genomic comparison of the ants Camponotus floridanus and Harpegnathos saltator.</title>
        <authorList>
            <person name="Bonasio R."/>
            <person name="Zhang G."/>
            <person name="Ye C."/>
            <person name="Mutti N.S."/>
            <person name="Fang X."/>
            <person name="Qin N."/>
            <person name="Donahue G."/>
            <person name="Yang P."/>
            <person name="Li Q."/>
            <person name="Li C."/>
            <person name="Zhang P."/>
            <person name="Huang Z."/>
            <person name="Berger S.L."/>
            <person name="Reinberg D."/>
            <person name="Wang J."/>
            <person name="Liebig J."/>
        </authorList>
    </citation>
    <scope>NUCLEOTIDE SEQUENCE [LARGE SCALE GENOMIC DNA]</scope>
    <source>
        <strain evidence="3">C129</strain>
    </source>
</reference>
<evidence type="ECO:0000313" key="3">
    <source>
        <dbReference type="Proteomes" id="UP000000311"/>
    </source>
</evidence>
<dbReference type="EMBL" id="GL436364">
    <property type="protein sequence ID" value="EFN72067.1"/>
    <property type="molecule type" value="Genomic_DNA"/>
</dbReference>
<proteinExistence type="predicted"/>
<protein>
    <submittedName>
        <fullName evidence="2">Uncharacterized protein</fullName>
    </submittedName>
</protein>